<dbReference type="SUPFAM" id="SSF57850">
    <property type="entry name" value="RING/U-box"/>
    <property type="match status" value="1"/>
</dbReference>
<accession>A0AAV2ZC92</accession>
<evidence type="ECO:0000256" key="7">
    <source>
        <dbReference type="ARBA" id="ARBA00022771"/>
    </source>
</evidence>
<keyword evidence="14" id="KW-1185">Reference proteome</keyword>
<dbReference type="InterPro" id="IPR001841">
    <property type="entry name" value="Znf_RING"/>
</dbReference>
<dbReference type="AlphaFoldDB" id="A0AAV2ZC92"/>
<dbReference type="Gene3D" id="3.30.40.10">
    <property type="entry name" value="Zinc/RING finger domain, C3HC4 (zinc finger)"/>
    <property type="match status" value="1"/>
</dbReference>
<keyword evidence="10" id="KW-0539">Nucleus</keyword>
<evidence type="ECO:0000256" key="10">
    <source>
        <dbReference type="ARBA" id="ARBA00023242"/>
    </source>
</evidence>
<gene>
    <name evidence="13" type="ORF">N0F65_003157</name>
</gene>
<proteinExistence type="predicted"/>
<evidence type="ECO:0000256" key="11">
    <source>
        <dbReference type="PROSITE-ProRule" id="PRU00175"/>
    </source>
</evidence>
<reference evidence="13" key="2">
    <citation type="journal article" date="2023" name="Microbiol Resour">
        <title>Decontamination and Annotation of the Draft Genome Sequence of the Oomycete Lagenidium giganteum ARSEF 373.</title>
        <authorList>
            <person name="Morgan W.R."/>
            <person name="Tartar A."/>
        </authorList>
    </citation>
    <scope>NUCLEOTIDE SEQUENCE</scope>
    <source>
        <strain evidence="13">ARSEF 373</strain>
    </source>
</reference>
<comment type="caution">
    <text evidence="13">The sequence shown here is derived from an EMBL/GenBank/DDBJ whole genome shotgun (WGS) entry which is preliminary data.</text>
</comment>
<evidence type="ECO:0000256" key="6">
    <source>
        <dbReference type="ARBA" id="ARBA00022763"/>
    </source>
</evidence>
<protein>
    <recommendedName>
        <fullName evidence="3">RING-type E3 ubiquitin transferase</fullName>
        <ecNumber evidence="3">2.3.2.27</ecNumber>
    </recommendedName>
</protein>
<feature type="domain" description="RING-type" evidence="12">
    <location>
        <begin position="9"/>
        <end position="32"/>
    </location>
</feature>
<dbReference type="Pfam" id="PF13639">
    <property type="entry name" value="zf-RING_2"/>
    <property type="match status" value="1"/>
</dbReference>
<dbReference type="GO" id="GO:0061630">
    <property type="term" value="F:ubiquitin protein ligase activity"/>
    <property type="evidence" value="ECO:0007669"/>
    <property type="project" value="UniProtKB-EC"/>
</dbReference>
<dbReference type="EMBL" id="DAKRPA010000024">
    <property type="protein sequence ID" value="DBA02969.1"/>
    <property type="molecule type" value="Genomic_DNA"/>
</dbReference>
<dbReference type="GO" id="GO:0035861">
    <property type="term" value="C:site of double-strand break"/>
    <property type="evidence" value="ECO:0007669"/>
    <property type="project" value="TreeGrafter"/>
</dbReference>
<evidence type="ECO:0000256" key="4">
    <source>
        <dbReference type="ARBA" id="ARBA00022679"/>
    </source>
</evidence>
<reference evidence="13" key="1">
    <citation type="submission" date="2022-11" db="EMBL/GenBank/DDBJ databases">
        <authorList>
            <person name="Morgan W.R."/>
            <person name="Tartar A."/>
        </authorList>
    </citation>
    <scope>NUCLEOTIDE SEQUENCE</scope>
    <source>
        <strain evidence="13">ARSEF 373</strain>
    </source>
</reference>
<dbReference type="Proteomes" id="UP001146120">
    <property type="component" value="Unassembled WGS sequence"/>
</dbReference>
<evidence type="ECO:0000256" key="1">
    <source>
        <dbReference type="ARBA" id="ARBA00000900"/>
    </source>
</evidence>
<evidence type="ECO:0000256" key="3">
    <source>
        <dbReference type="ARBA" id="ARBA00012483"/>
    </source>
</evidence>
<keyword evidence="5" id="KW-0479">Metal-binding</keyword>
<dbReference type="InterPro" id="IPR017907">
    <property type="entry name" value="Znf_RING_CS"/>
</dbReference>
<evidence type="ECO:0000256" key="5">
    <source>
        <dbReference type="ARBA" id="ARBA00022723"/>
    </source>
</evidence>
<sequence>MLKPVTLACGHSFCQHCLELWLRNCQSCPSCRQQVDRSPQQLAVNRALQDVMTTFYPAQVREMEARDSADRLQRLRELIVKSIESGKAIRELIATEQAAIDGVAPGATVAMVLDNDVNLHERLLAIETRERLRKDKLLREASRKRHMLAYCSIVPSAPSPPTAASSSQTRTSVVTSKLASIRKFSPGTSSTRGKRGHFANVLGRKK</sequence>
<dbReference type="PANTHER" id="PTHR23328:SF0">
    <property type="entry name" value="RING-TYPE DOMAIN-CONTAINING PROTEIN"/>
    <property type="match status" value="1"/>
</dbReference>
<comment type="subcellular location">
    <subcellularLocation>
        <location evidence="2">Nucleus</location>
    </subcellularLocation>
</comment>
<keyword evidence="6" id="KW-0227">DNA damage</keyword>
<comment type="catalytic activity">
    <reaction evidence="1">
        <text>S-ubiquitinyl-[E2 ubiquitin-conjugating enzyme]-L-cysteine + [acceptor protein]-L-lysine = [E2 ubiquitin-conjugating enzyme]-L-cysteine + N(6)-ubiquitinyl-[acceptor protein]-L-lysine.</text>
        <dbReference type="EC" id="2.3.2.27"/>
    </reaction>
</comment>
<dbReference type="GO" id="GO:0008270">
    <property type="term" value="F:zinc ion binding"/>
    <property type="evidence" value="ECO:0007669"/>
    <property type="project" value="UniProtKB-KW"/>
</dbReference>
<name>A0AAV2ZC92_9STRA</name>
<evidence type="ECO:0000313" key="14">
    <source>
        <dbReference type="Proteomes" id="UP001146120"/>
    </source>
</evidence>
<organism evidence="13 14">
    <name type="scientific">Lagenidium giganteum</name>
    <dbReference type="NCBI Taxonomy" id="4803"/>
    <lineage>
        <taxon>Eukaryota</taxon>
        <taxon>Sar</taxon>
        <taxon>Stramenopiles</taxon>
        <taxon>Oomycota</taxon>
        <taxon>Peronosporomycetes</taxon>
        <taxon>Pythiales</taxon>
        <taxon>Pythiaceae</taxon>
    </lineage>
</organism>
<dbReference type="EC" id="2.3.2.27" evidence="3"/>
<evidence type="ECO:0000313" key="13">
    <source>
        <dbReference type="EMBL" id="DBA02969.1"/>
    </source>
</evidence>
<keyword evidence="9" id="KW-0862">Zinc</keyword>
<evidence type="ECO:0000256" key="2">
    <source>
        <dbReference type="ARBA" id="ARBA00004123"/>
    </source>
</evidence>
<dbReference type="PANTHER" id="PTHR23328">
    <property type="entry name" value="RING-TYPE DOMAIN-CONTAINING PROTEIN"/>
    <property type="match status" value="1"/>
</dbReference>
<evidence type="ECO:0000256" key="8">
    <source>
        <dbReference type="ARBA" id="ARBA00022786"/>
    </source>
</evidence>
<dbReference type="InterPro" id="IPR013083">
    <property type="entry name" value="Znf_RING/FYVE/PHD"/>
</dbReference>
<dbReference type="PROSITE" id="PS00518">
    <property type="entry name" value="ZF_RING_1"/>
    <property type="match status" value="1"/>
</dbReference>
<evidence type="ECO:0000259" key="12">
    <source>
        <dbReference type="PROSITE" id="PS50089"/>
    </source>
</evidence>
<dbReference type="PROSITE" id="PS50089">
    <property type="entry name" value="ZF_RING_2"/>
    <property type="match status" value="1"/>
</dbReference>
<evidence type="ECO:0000256" key="9">
    <source>
        <dbReference type="ARBA" id="ARBA00022833"/>
    </source>
</evidence>
<keyword evidence="4" id="KW-0808">Transferase</keyword>
<keyword evidence="7 11" id="KW-0863">Zinc-finger</keyword>
<dbReference type="GO" id="GO:0031491">
    <property type="term" value="F:nucleosome binding"/>
    <property type="evidence" value="ECO:0007669"/>
    <property type="project" value="TreeGrafter"/>
</dbReference>
<dbReference type="InterPro" id="IPR051657">
    <property type="entry name" value="RNF168/RNF169_E3_ubiq-ligase"/>
</dbReference>
<dbReference type="GO" id="GO:0005634">
    <property type="term" value="C:nucleus"/>
    <property type="evidence" value="ECO:0007669"/>
    <property type="project" value="UniProtKB-SubCell"/>
</dbReference>
<keyword evidence="8" id="KW-0833">Ubl conjugation pathway</keyword>
<dbReference type="GO" id="GO:0006302">
    <property type="term" value="P:double-strand break repair"/>
    <property type="evidence" value="ECO:0007669"/>
    <property type="project" value="TreeGrafter"/>
</dbReference>